<evidence type="ECO:0000313" key="1">
    <source>
        <dbReference type="EMBL" id="KAI8559915.1"/>
    </source>
</evidence>
<proteinExistence type="predicted"/>
<keyword evidence="2" id="KW-1185">Reference proteome</keyword>
<protein>
    <submittedName>
        <fullName evidence="1">Uncharacterized protein</fullName>
    </submittedName>
</protein>
<comment type="caution">
    <text evidence="1">The sequence shown here is derived from an EMBL/GenBank/DDBJ whole genome shotgun (WGS) entry which is preliminary data.</text>
</comment>
<name>A0ACC0P340_RHOML</name>
<dbReference type="EMBL" id="CM046391">
    <property type="protein sequence ID" value="KAI8559915.1"/>
    <property type="molecule type" value="Genomic_DNA"/>
</dbReference>
<dbReference type="Proteomes" id="UP001062846">
    <property type="component" value="Chromosome 4"/>
</dbReference>
<sequence>MALGKEHSGRVCCVGPHVTPSVYFHMPRRGNHSSCEEKQKSLEAMLNQVQAQLDALRGQTPYIPQFQHLGSDSWKSDDTWISPQRDPIVIETRTRMKDDLPPLNQNPKAKKSKQCKLAAGSIENIVAHGTMYETISSDEAMHTQLGDSNVYVTIDFVTVPYAHLPIPVPGSVTLVGEAVGYQVAWPKNLVLVDDESKQCKLAVGSIENIVAHGRMYERVSSGETIHTLPLGELNVRVYVDFVIIPHALLPIPILGDAISVGEAMGYELAWPKNLVLVNDEGALKDLPKQANKRAPEHVQVSANEATSKNVDSNKYLESIQLFGSYATLMEYEDTMFIILKKGIFGVELEFSLTREDMEFICQLKALSISCIMLYISYLHVAIKETNLDTRFLFVNPAIISGKFKAGEVSKATMLSNRLQEAKAGQLVFVP</sequence>
<gene>
    <name evidence="1" type="ORF">RHMOL_Rhmol04G0213200</name>
</gene>
<organism evidence="1 2">
    <name type="scientific">Rhododendron molle</name>
    <name type="common">Chinese azalea</name>
    <name type="synonym">Azalea mollis</name>
    <dbReference type="NCBI Taxonomy" id="49168"/>
    <lineage>
        <taxon>Eukaryota</taxon>
        <taxon>Viridiplantae</taxon>
        <taxon>Streptophyta</taxon>
        <taxon>Embryophyta</taxon>
        <taxon>Tracheophyta</taxon>
        <taxon>Spermatophyta</taxon>
        <taxon>Magnoliopsida</taxon>
        <taxon>eudicotyledons</taxon>
        <taxon>Gunneridae</taxon>
        <taxon>Pentapetalae</taxon>
        <taxon>asterids</taxon>
        <taxon>Ericales</taxon>
        <taxon>Ericaceae</taxon>
        <taxon>Ericoideae</taxon>
        <taxon>Rhodoreae</taxon>
        <taxon>Rhododendron</taxon>
    </lineage>
</organism>
<evidence type="ECO:0000313" key="2">
    <source>
        <dbReference type="Proteomes" id="UP001062846"/>
    </source>
</evidence>
<accession>A0ACC0P340</accession>
<reference evidence="1" key="1">
    <citation type="submission" date="2022-02" db="EMBL/GenBank/DDBJ databases">
        <title>Plant Genome Project.</title>
        <authorList>
            <person name="Zhang R.-G."/>
        </authorList>
    </citation>
    <scope>NUCLEOTIDE SEQUENCE</scope>
    <source>
        <strain evidence="1">AT1</strain>
    </source>
</reference>